<evidence type="ECO:0000313" key="4">
    <source>
        <dbReference type="EMBL" id="CAB5228645.1"/>
    </source>
</evidence>
<evidence type="ECO:0000256" key="1">
    <source>
        <dbReference type="SAM" id="MobiDB-lite"/>
    </source>
</evidence>
<reference evidence="2" key="1">
    <citation type="submission" date="2020-05" db="EMBL/GenBank/DDBJ databases">
        <authorList>
            <person name="Chiriac C."/>
            <person name="Salcher M."/>
            <person name="Ghai R."/>
            <person name="Kavagutti S V."/>
        </authorList>
    </citation>
    <scope>NUCLEOTIDE SEQUENCE</scope>
</reference>
<feature type="region of interest" description="Disordered" evidence="1">
    <location>
        <begin position="152"/>
        <end position="178"/>
    </location>
</feature>
<proteinExistence type="predicted"/>
<sequence length="178" mass="19849">MNALARCKKCKLHKLKETGIWVQYAGRYSKFLCKDCASTHTNKRGRKPGGTNKPPPPGPPLPAPQSAPRPTAWTLKSDYKNVLELWFSVLRLAVADLGARSADDRQRAKLWILDVKYRGPQSCYWVCDALGISHEAFLSACLSREGRARILMESDNRGQPSSRTRPVKRTSKAATVTP</sequence>
<evidence type="ECO:0000313" key="3">
    <source>
        <dbReference type="EMBL" id="CAB4199839.1"/>
    </source>
</evidence>
<protein>
    <submittedName>
        <fullName evidence="2">Uncharacterized protein</fullName>
    </submittedName>
</protein>
<dbReference type="EMBL" id="LR798390">
    <property type="protein sequence ID" value="CAB5228645.1"/>
    <property type="molecule type" value="Genomic_DNA"/>
</dbReference>
<gene>
    <name evidence="3" type="ORF">UFOVP1345_12</name>
    <name evidence="4" type="ORF">UFOVP1542_12</name>
    <name evidence="2" type="ORF">UFOVP920_12</name>
</gene>
<dbReference type="EMBL" id="LR797298">
    <property type="protein sequence ID" value="CAB4199839.1"/>
    <property type="molecule type" value="Genomic_DNA"/>
</dbReference>
<dbReference type="EMBL" id="LR796879">
    <property type="protein sequence ID" value="CAB4171575.1"/>
    <property type="molecule type" value="Genomic_DNA"/>
</dbReference>
<accession>A0A6J5PQN2</accession>
<name>A0A6J5PQN2_9CAUD</name>
<organism evidence="2">
    <name type="scientific">uncultured Caudovirales phage</name>
    <dbReference type="NCBI Taxonomy" id="2100421"/>
    <lineage>
        <taxon>Viruses</taxon>
        <taxon>Duplodnaviria</taxon>
        <taxon>Heunggongvirae</taxon>
        <taxon>Uroviricota</taxon>
        <taxon>Caudoviricetes</taxon>
        <taxon>Peduoviridae</taxon>
        <taxon>Maltschvirus</taxon>
        <taxon>Maltschvirus maltsch</taxon>
    </lineage>
</organism>
<feature type="compositionally biased region" description="Pro residues" evidence="1">
    <location>
        <begin position="53"/>
        <end position="67"/>
    </location>
</feature>
<evidence type="ECO:0000313" key="2">
    <source>
        <dbReference type="EMBL" id="CAB4171575.1"/>
    </source>
</evidence>
<feature type="region of interest" description="Disordered" evidence="1">
    <location>
        <begin position="40"/>
        <end position="70"/>
    </location>
</feature>